<dbReference type="Proteomes" id="UP001232148">
    <property type="component" value="Unassembled WGS sequence"/>
</dbReference>
<protein>
    <submittedName>
        <fullName evidence="1">Uncharacterized protein</fullName>
    </submittedName>
</protein>
<name>A0AAD9M4V5_9PEZI</name>
<dbReference type="EMBL" id="MU842813">
    <property type="protein sequence ID" value="KAK2034601.1"/>
    <property type="molecule type" value="Genomic_DNA"/>
</dbReference>
<evidence type="ECO:0000313" key="1">
    <source>
        <dbReference type="EMBL" id="KAK2034601.1"/>
    </source>
</evidence>
<evidence type="ECO:0000313" key="2">
    <source>
        <dbReference type="Proteomes" id="UP001232148"/>
    </source>
</evidence>
<accession>A0AAD9M4V5</accession>
<dbReference type="AlphaFoldDB" id="A0AAD9M4V5"/>
<sequence length="160" mass="18218">MDQGAIPGYKPLRRAEPIDEDKLLLAGHRADRGPSYGGHLLTQCMFNTGQFGGFLRIYDARPKRWQAKGDAGMHANIHTYIHMSSQSELAGRIKKGLCKWHRIDLPGSDRWCFSKNSECNRLYFGSQMAVFNNLPTRDVIIIDKAMRDIIELAPTDYYTL</sequence>
<reference evidence="1" key="1">
    <citation type="submission" date="2021-06" db="EMBL/GenBank/DDBJ databases">
        <title>Comparative genomics, transcriptomics and evolutionary studies reveal genomic signatures of adaptation to plant cell wall in hemibiotrophic fungi.</title>
        <authorList>
            <consortium name="DOE Joint Genome Institute"/>
            <person name="Baroncelli R."/>
            <person name="Diaz J.F."/>
            <person name="Benocci T."/>
            <person name="Peng M."/>
            <person name="Battaglia E."/>
            <person name="Haridas S."/>
            <person name="Andreopoulos W."/>
            <person name="Labutti K."/>
            <person name="Pangilinan J."/>
            <person name="Floch G.L."/>
            <person name="Makela M.R."/>
            <person name="Henrissat B."/>
            <person name="Grigoriev I.V."/>
            <person name="Crouch J.A."/>
            <person name="De Vries R.P."/>
            <person name="Sukno S.A."/>
            <person name="Thon M.R."/>
        </authorList>
    </citation>
    <scope>NUCLEOTIDE SEQUENCE</scope>
    <source>
        <strain evidence="1">MAFF235873</strain>
    </source>
</reference>
<comment type="caution">
    <text evidence="1">The sequence shown here is derived from an EMBL/GenBank/DDBJ whole genome shotgun (WGS) entry which is preliminary data.</text>
</comment>
<keyword evidence="2" id="KW-1185">Reference proteome</keyword>
<gene>
    <name evidence="1" type="ORF">LX32DRAFT_369668</name>
</gene>
<proteinExistence type="predicted"/>
<organism evidence="1 2">
    <name type="scientific">Colletotrichum zoysiae</name>
    <dbReference type="NCBI Taxonomy" id="1216348"/>
    <lineage>
        <taxon>Eukaryota</taxon>
        <taxon>Fungi</taxon>
        <taxon>Dikarya</taxon>
        <taxon>Ascomycota</taxon>
        <taxon>Pezizomycotina</taxon>
        <taxon>Sordariomycetes</taxon>
        <taxon>Hypocreomycetidae</taxon>
        <taxon>Glomerellales</taxon>
        <taxon>Glomerellaceae</taxon>
        <taxon>Colletotrichum</taxon>
        <taxon>Colletotrichum graminicola species complex</taxon>
    </lineage>
</organism>